<keyword evidence="2" id="KW-1133">Transmembrane helix</keyword>
<sequence length="92" mass="10508">MVENQEQHLADVKIQYTVKFEIRQAGLNTNRSGWRYSFLLCASIQVAGVLIYLLWSSGRVQKWATNTTTTTGTSEMKNDRQVSQSTESTEKF</sequence>
<organism evidence="3 4">
    <name type="scientific">Romanomermis culicivorax</name>
    <name type="common">Nematode worm</name>
    <dbReference type="NCBI Taxonomy" id="13658"/>
    <lineage>
        <taxon>Eukaryota</taxon>
        <taxon>Metazoa</taxon>
        <taxon>Ecdysozoa</taxon>
        <taxon>Nematoda</taxon>
        <taxon>Enoplea</taxon>
        <taxon>Dorylaimia</taxon>
        <taxon>Mermithida</taxon>
        <taxon>Mermithoidea</taxon>
        <taxon>Mermithidae</taxon>
        <taxon>Romanomermis</taxon>
    </lineage>
</organism>
<reference evidence="4" key="1">
    <citation type="submission" date="2022-11" db="UniProtKB">
        <authorList>
            <consortium name="WormBaseParasite"/>
        </authorList>
    </citation>
    <scope>IDENTIFICATION</scope>
</reference>
<feature type="compositionally biased region" description="Polar residues" evidence="1">
    <location>
        <begin position="81"/>
        <end position="92"/>
    </location>
</feature>
<evidence type="ECO:0000256" key="2">
    <source>
        <dbReference type="SAM" id="Phobius"/>
    </source>
</evidence>
<keyword evidence="2" id="KW-0472">Membrane</keyword>
<feature type="region of interest" description="Disordered" evidence="1">
    <location>
        <begin position="66"/>
        <end position="92"/>
    </location>
</feature>
<dbReference type="Proteomes" id="UP000887565">
    <property type="component" value="Unplaced"/>
</dbReference>
<accession>A0A915L1F8</accession>
<keyword evidence="3" id="KW-1185">Reference proteome</keyword>
<protein>
    <submittedName>
        <fullName evidence="4">Uncharacterized protein</fullName>
    </submittedName>
</protein>
<evidence type="ECO:0000313" key="4">
    <source>
        <dbReference type="WBParaSite" id="nRc.2.0.1.t43588-RA"/>
    </source>
</evidence>
<proteinExistence type="predicted"/>
<name>A0A915L1F8_ROMCU</name>
<keyword evidence="2" id="KW-0812">Transmembrane</keyword>
<feature type="transmembrane region" description="Helical" evidence="2">
    <location>
        <begin position="36"/>
        <end position="55"/>
    </location>
</feature>
<dbReference type="AlphaFoldDB" id="A0A915L1F8"/>
<dbReference type="WBParaSite" id="nRc.2.0.1.t43588-RA">
    <property type="protein sequence ID" value="nRc.2.0.1.t43588-RA"/>
    <property type="gene ID" value="nRc.2.0.1.g43588"/>
</dbReference>
<evidence type="ECO:0000313" key="3">
    <source>
        <dbReference type="Proteomes" id="UP000887565"/>
    </source>
</evidence>
<evidence type="ECO:0000256" key="1">
    <source>
        <dbReference type="SAM" id="MobiDB-lite"/>
    </source>
</evidence>